<dbReference type="InterPro" id="IPR003010">
    <property type="entry name" value="C-N_Hydrolase"/>
</dbReference>
<keyword evidence="5" id="KW-1185">Reference proteome</keyword>
<dbReference type="Pfam" id="PF00795">
    <property type="entry name" value="CN_hydrolase"/>
    <property type="match status" value="1"/>
</dbReference>
<dbReference type="KEGG" id="gak:X907_2002"/>
<dbReference type="Gene3D" id="3.60.110.10">
    <property type="entry name" value="Carbon-nitrogen hydrolase"/>
    <property type="match status" value="1"/>
</dbReference>
<feature type="chain" id="PRO_5019334797" description="CN hydrolase domain-containing protein" evidence="2">
    <location>
        <begin position="25"/>
        <end position="368"/>
    </location>
</feature>
<reference evidence="4 5" key="1">
    <citation type="submission" date="2016-12" db="EMBL/GenBank/DDBJ databases">
        <title>The genome of dimorphic prosthecate Glycocaulis alkaliphilus 6b-8t, isolated from crude oil dictates its adaptability in petroleum environments.</title>
        <authorList>
            <person name="Wu X.-L."/>
            <person name="Geng S."/>
        </authorList>
    </citation>
    <scope>NUCLEOTIDE SEQUENCE [LARGE SCALE GENOMIC DNA]</scope>
    <source>
        <strain evidence="4 5">6B-8</strain>
    </source>
</reference>
<dbReference type="AlphaFoldDB" id="A0A3T0EAM9"/>
<feature type="domain" description="CN hydrolase" evidence="3">
    <location>
        <begin position="105"/>
        <end position="368"/>
    </location>
</feature>
<dbReference type="EMBL" id="CP018911">
    <property type="protein sequence ID" value="AZU04525.1"/>
    <property type="molecule type" value="Genomic_DNA"/>
</dbReference>
<dbReference type="PROSITE" id="PS50263">
    <property type="entry name" value="CN_HYDROLASE"/>
    <property type="match status" value="1"/>
</dbReference>
<dbReference type="PANTHER" id="PTHR43674">
    <property type="entry name" value="NITRILASE C965.09-RELATED"/>
    <property type="match status" value="1"/>
</dbReference>
<protein>
    <recommendedName>
        <fullName evidence="3">CN hydrolase domain-containing protein</fullName>
    </recommendedName>
</protein>
<accession>A0A3T0EAM9</accession>
<dbReference type="InterPro" id="IPR036526">
    <property type="entry name" value="C-N_Hydrolase_sf"/>
</dbReference>
<dbReference type="SUPFAM" id="SSF56317">
    <property type="entry name" value="Carbon-nitrogen hydrolase"/>
    <property type="match status" value="1"/>
</dbReference>
<keyword evidence="2" id="KW-0732">Signal</keyword>
<gene>
    <name evidence="4" type="ORF">X907_2002</name>
</gene>
<organism evidence="4 5">
    <name type="scientific">Glycocaulis alkaliphilus</name>
    <dbReference type="NCBI Taxonomy" id="1434191"/>
    <lineage>
        <taxon>Bacteria</taxon>
        <taxon>Pseudomonadati</taxon>
        <taxon>Pseudomonadota</taxon>
        <taxon>Alphaproteobacteria</taxon>
        <taxon>Maricaulales</taxon>
        <taxon>Maricaulaceae</taxon>
        <taxon>Glycocaulis</taxon>
    </lineage>
</organism>
<evidence type="ECO:0000259" key="3">
    <source>
        <dbReference type="PROSITE" id="PS50263"/>
    </source>
</evidence>
<keyword evidence="1" id="KW-0378">Hydrolase</keyword>
<dbReference type="PANTHER" id="PTHR43674:SF13">
    <property type="entry name" value="CN HYDROLASE DOMAIN-CONTAINING PROTEIN"/>
    <property type="match status" value="1"/>
</dbReference>
<dbReference type="InterPro" id="IPR050345">
    <property type="entry name" value="Aliph_Amidase/BUP"/>
</dbReference>
<proteinExistence type="predicted"/>
<feature type="signal peptide" evidence="2">
    <location>
        <begin position="1"/>
        <end position="24"/>
    </location>
</feature>
<evidence type="ECO:0000256" key="1">
    <source>
        <dbReference type="ARBA" id="ARBA00022801"/>
    </source>
</evidence>
<evidence type="ECO:0000256" key="2">
    <source>
        <dbReference type="SAM" id="SignalP"/>
    </source>
</evidence>
<dbReference type="Proteomes" id="UP000286954">
    <property type="component" value="Chromosome"/>
</dbReference>
<dbReference type="GO" id="GO:0016811">
    <property type="term" value="F:hydrolase activity, acting on carbon-nitrogen (but not peptide) bonds, in linear amides"/>
    <property type="evidence" value="ECO:0007669"/>
    <property type="project" value="TreeGrafter"/>
</dbReference>
<sequence length="368" mass="38220">MFTACIIIAALAGWSFWRALPAPAAPLADPIVITQTGSVSGTNLIAIDPVMRTEDYASTGAFTARLADYLEAAREAGVLTPRTVAVFPEHVGTWLVATDAPRGVYRAASVEGAMTALIAANPLPFAGSVLASPEADRAAAAVFRMRSADMAERYQAAFSALAEDYGITLVAGSVVLAGARIEDGRIVTANDGPLENVSAVFAPDGSVHGALVRKVYPIPSEAGFTAAATLEDYPVFNTPAGRLGVLICADSWHPDVYAALEGADLLAVPAFLQPGGVWDQPWGGYVTPWPDDVPREDAGRLSEGEAWQTHALAGRLQDSSARAGVTAFLGGSLWGMESDGAAIAVDADGVHAARRTTGGEILVMWVSG</sequence>
<evidence type="ECO:0000313" key="4">
    <source>
        <dbReference type="EMBL" id="AZU04525.1"/>
    </source>
</evidence>
<evidence type="ECO:0000313" key="5">
    <source>
        <dbReference type="Proteomes" id="UP000286954"/>
    </source>
</evidence>
<name>A0A3T0EAM9_9PROT</name>